<protein>
    <recommendedName>
        <fullName evidence="5">Phospholipase A1</fullName>
        <ecNumber evidence="5">3.1.1.-</ecNumber>
    </recommendedName>
</protein>
<evidence type="ECO:0000313" key="8">
    <source>
        <dbReference type="Proteomes" id="UP000593568"/>
    </source>
</evidence>
<dbReference type="PANTHER" id="PTHR31828">
    <property type="entry name" value="PHOSPHOLIPASE A1-IIGAMMA"/>
    <property type="match status" value="1"/>
</dbReference>
<evidence type="ECO:0000256" key="5">
    <source>
        <dbReference type="RuleBase" id="RU367093"/>
    </source>
</evidence>
<proteinExistence type="inferred from homology"/>
<feature type="domain" description="Fungal lipase-type" evidence="6">
    <location>
        <begin position="291"/>
        <end position="447"/>
    </location>
</feature>
<dbReference type="SUPFAM" id="SSF53474">
    <property type="entry name" value="alpha/beta-Hydrolases"/>
    <property type="match status" value="1"/>
</dbReference>
<gene>
    <name evidence="7" type="ORF">Gotri_003377</name>
</gene>
<dbReference type="Proteomes" id="UP000593568">
    <property type="component" value="Unassembled WGS sequence"/>
</dbReference>
<evidence type="ECO:0000256" key="4">
    <source>
        <dbReference type="ARBA" id="ARBA00023098"/>
    </source>
</evidence>
<evidence type="ECO:0000313" key="7">
    <source>
        <dbReference type="EMBL" id="MBA0779096.1"/>
    </source>
</evidence>
<dbReference type="PANTHER" id="PTHR31828:SF13">
    <property type="entry name" value="PHOSPHOLIPASE A1"/>
    <property type="match status" value="1"/>
</dbReference>
<dbReference type="Gene3D" id="3.40.50.1820">
    <property type="entry name" value="alpha/beta hydrolase"/>
    <property type="match status" value="1"/>
</dbReference>
<comment type="function">
    <text evidence="5">Acylhydrolase that catalyzes the hydrolysis of phospholipids at the sn-1 position.</text>
</comment>
<sequence>MIDLIKPKPAALIWRPLSHRCLKFNVFGIANEDRSGCGGVLRDKEGVARALFSGSIAANDTDLAEIGTVMVALEVFLAMKWKLNDSLFLELGSIVVFNWCANKSIRPWSLQATFADIERDIEKVGNVVAFYGRKEWKRNDIFIGDCSSTKLRVASSPRNFRIYKAKRDKIIMASSAIASRWRELSGENNWEGLLDPLDLEFRRYLIHYLQRAGAAGDAFNGTKASKGYALSLYPPDEYFARVGLEKGNPYRYKLTNFIYAATSDDEVACFGYVAVATDEGKVVLGRRDILVSWRGTITISEWVSDANIFRTSAKDLFGTGSLKVHTGFYNTYMNSNANSPYTKTSARQQACKAVKELVDKYQNEEVSITVTGHSLGAALATLNAMDIAHNGFNKPTDNSNKAFMVTCFPAASPRVGNLAFKGVCDRLENFHILRIVNSKDPVPKVPFGPKYFHVGEELGIDTTKSPYLKEKINPHNLEGYQHAIAGMQKDGDFKLEEELDFDNAVINKSSDGLLDKYKIPDNWWTQELFKNMVQTNDGHWKFNDTAYVPDPPSA</sequence>
<dbReference type="InterPro" id="IPR002921">
    <property type="entry name" value="Fungal_lipase-type"/>
</dbReference>
<reference evidence="7 8" key="1">
    <citation type="journal article" date="2019" name="Genome Biol. Evol.">
        <title>Insights into the evolution of the New World diploid cottons (Gossypium, subgenus Houzingenia) based on genome sequencing.</title>
        <authorList>
            <person name="Grover C.E."/>
            <person name="Arick M.A. 2nd"/>
            <person name="Thrash A."/>
            <person name="Conover J.L."/>
            <person name="Sanders W.S."/>
            <person name="Peterson D.G."/>
            <person name="Frelichowski J.E."/>
            <person name="Scheffler J.A."/>
            <person name="Scheffler B.E."/>
            <person name="Wendel J.F."/>
        </authorList>
    </citation>
    <scope>NUCLEOTIDE SEQUENCE [LARGE SCALE GENOMIC DNA]</scope>
    <source>
        <strain evidence="7">8</strain>
        <tissue evidence="7">Leaf</tissue>
    </source>
</reference>
<dbReference type="InterPro" id="IPR029058">
    <property type="entry name" value="AB_hydrolase_fold"/>
</dbReference>
<dbReference type="GO" id="GO:0008970">
    <property type="term" value="F:phospholipase A1 activity"/>
    <property type="evidence" value="ECO:0007669"/>
    <property type="project" value="UniProtKB-UniRule"/>
</dbReference>
<accession>A0A7J9F1B9</accession>
<dbReference type="EC" id="3.1.1.-" evidence="5"/>
<keyword evidence="3 5" id="KW-0442">Lipid degradation</keyword>
<dbReference type="EMBL" id="JABEZW010000011">
    <property type="protein sequence ID" value="MBA0779096.1"/>
    <property type="molecule type" value="Genomic_DNA"/>
</dbReference>
<keyword evidence="8" id="KW-1185">Reference proteome</keyword>
<keyword evidence="2 5" id="KW-0378">Hydrolase</keyword>
<dbReference type="GO" id="GO:0016042">
    <property type="term" value="P:lipid catabolic process"/>
    <property type="evidence" value="ECO:0007669"/>
    <property type="project" value="UniProtKB-UniRule"/>
</dbReference>
<comment type="caution">
    <text evidence="7">The sequence shown here is derived from an EMBL/GenBank/DDBJ whole genome shotgun (WGS) entry which is preliminary data.</text>
</comment>
<dbReference type="Pfam" id="PF01764">
    <property type="entry name" value="Lipase_3"/>
    <property type="match status" value="1"/>
</dbReference>
<keyword evidence="4 5" id="KW-0443">Lipid metabolism</keyword>
<evidence type="ECO:0000256" key="2">
    <source>
        <dbReference type="ARBA" id="ARBA00022801"/>
    </source>
</evidence>
<dbReference type="CDD" id="cd00519">
    <property type="entry name" value="Lipase_3"/>
    <property type="match status" value="1"/>
</dbReference>
<organism evidence="7 8">
    <name type="scientific">Gossypium trilobum</name>
    <dbReference type="NCBI Taxonomy" id="34281"/>
    <lineage>
        <taxon>Eukaryota</taxon>
        <taxon>Viridiplantae</taxon>
        <taxon>Streptophyta</taxon>
        <taxon>Embryophyta</taxon>
        <taxon>Tracheophyta</taxon>
        <taxon>Spermatophyta</taxon>
        <taxon>Magnoliopsida</taxon>
        <taxon>eudicotyledons</taxon>
        <taxon>Gunneridae</taxon>
        <taxon>Pentapetalae</taxon>
        <taxon>rosids</taxon>
        <taxon>malvids</taxon>
        <taxon>Malvales</taxon>
        <taxon>Malvaceae</taxon>
        <taxon>Malvoideae</taxon>
        <taxon>Gossypium</taxon>
    </lineage>
</organism>
<dbReference type="AlphaFoldDB" id="A0A7J9F1B9"/>
<comment type="similarity">
    <text evidence="1 5">Belongs to the AB hydrolase superfamily. Lipase family.</text>
</comment>
<evidence type="ECO:0000256" key="3">
    <source>
        <dbReference type="ARBA" id="ARBA00022963"/>
    </source>
</evidence>
<name>A0A7J9F1B9_9ROSI</name>
<dbReference type="InterPro" id="IPR033556">
    <property type="entry name" value="PLA"/>
</dbReference>
<evidence type="ECO:0000256" key="1">
    <source>
        <dbReference type="ARBA" id="ARBA00010701"/>
    </source>
</evidence>
<evidence type="ECO:0000259" key="6">
    <source>
        <dbReference type="Pfam" id="PF01764"/>
    </source>
</evidence>